<dbReference type="Pfam" id="PF00437">
    <property type="entry name" value="T2SSE"/>
    <property type="match status" value="1"/>
</dbReference>
<evidence type="ECO:0000259" key="2">
    <source>
        <dbReference type="PROSITE" id="PS00662"/>
    </source>
</evidence>
<name>A0A2M7SF49_9BACT</name>
<organism evidence="3 4">
    <name type="scientific">Candidatus Desantisbacteria bacterium CG_4_10_14_0_8_um_filter_48_22</name>
    <dbReference type="NCBI Taxonomy" id="1974543"/>
    <lineage>
        <taxon>Bacteria</taxon>
        <taxon>Candidatus Desantisiibacteriota</taxon>
    </lineage>
</organism>
<protein>
    <submittedName>
        <fullName evidence="3">Type IV pili twitching motility protein PilT</fullName>
    </submittedName>
</protein>
<dbReference type="CDD" id="cd01131">
    <property type="entry name" value="PilT"/>
    <property type="match status" value="1"/>
</dbReference>
<dbReference type="GO" id="GO:0005524">
    <property type="term" value="F:ATP binding"/>
    <property type="evidence" value="ECO:0007669"/>
    <property type="project" value="InterPro"/>
</dbReference>
<dbReference type="Gene3D" id="3.30.450.90">
    <property type="match status" value="1"/>
</dbReference>
<dbReference type="SMART" id="SM00382">
    <property type="entry name" value="AAA"/>
    <property type="match status" value="1"/>
</dbReference>
<gene>
    <name evidence="3" type="ORF">COY52_01190</name>
</gene>
<dbReference type="InterPro" id="IPR006321">
    <property type="entry name" value="PilT/PilU"/>
</dbReference>
<dbReference type="EMBL" id="PFMR01000036">
    <property type="protein sequence ID" value="PIZ18109.1"/>
    <property type="molecule type" value="Genomic_DNA"/>
</dbReference>
<dbReference type="Gene3D" id="3.40.50.300">
    <property type="entry name" value="P-loop containing nucleotide triphosphate hydrolases"/>
    <property type="match status" value="1"/>
</dbReference>
<evidence type="ECO:0000313" key="4">
    <source>
        <dbReference type="Proteomes" id="UP000229307"/>
    </source>
</evidence>
<evidence type="ECO:0000313" key="3">
    <source>
        <dbReference type="EMBL" id="PIZ18109.1"/>
    </source>
</evidence>
<dbReference type="InterPro" id="IPR027417">
    <property type="entry name" value="P-loop_NTPase"/>
</dbReference>
<comment type="caution">
    <text evidence="3">The sequence shown here is derived from an EMBL/GenBank/DDBJ whole genome shotgun (WGS) entry which is preliminary data.</text>
</comment>
<dbReference type="InterPro" id="IPR001482">
    <property type="entry name" value="T2SS/T4SS_dom"/>
</dbReference>
<dbReference type="InterPro" id="IPR003593">
    <property type="entry name" value="AAA+_ATPase"/>
</dbReference>
<dbReference type="SUPFAM" id="SSF52540">
    <property type="entry name" value="P-loop containing nucleoside triphosphate hydrolases"/>
    <property type="match status" value="1"/>
</dbReference>
<dbReference type="PROSITE" id="PS00662">
    <property type="entry name" value="T2SP_E"/>
    <property type="match status" value="1"/>
</dbReference>
<proteinExistence type="inferred from homology"/>
<dbReference type="PANTHER" id="PTHR30486">
    <property type="entry name" value="TWITCHING MOTILITY PROTEIN PILT"/>
    <property type="match status" value="1"/>
</dbReference>
<feature type="domain" description="Bacterial type II secretion system protein E" evidence="2">
    <location>
        <begin position="192"/>
        <end position="206"/>
    </location>
</feature>
<comment type="similarity">
    <text evidence="1">Belongs to the GSP E family.</text>
</comment>
<dbReference type="NCBIfam" id="TIGR01420">
    <property type="entry name" value="pilT_fam"/>
    <property type="match status" value="1"/>
</dbReference>
<dbReference type="GO" id="GO:0016887">
    <property type="term" value="F:ATP hydrolysis activity"/>
    <property type="evidence" value="ECO:0007669"/>
    <property type="project" value="InterPro"/>
</dbReference>
<dbReference type="AlphaFoldDB" id="A0A2M7SF49"/>
<accession>A0A2M7SF49</accession>
<dbReference type="Proteomes" id="UP000229307">
    <property type="component" value="Unassembled WGS sequence"/>
</dbReference>
<dbReference type="InterPro" id="IPR050921">
    <property type="entry name" value="T4SS_GSP_E_ATPase"/>
</dbReference>
<reference evidence="4" key="1">
    <citation type="submission" date="2017-09" db="EMBL/GenBank/DDBJ databases">
        <title>Depth-based differentiation of microbial function through sediment-hosted aquifers and enrichment of novel symbionts in the deep terrestrial subsurface.</title>
        <authorList>
            <person name="Probst A.J."/>
            <person name="Ladd B."/>
            <person name="Jarett J.K."/>
            <person name="Geller-Mcgrath D.E."/>
            <person name="Sieber C.M.K."/>
            <person name="Emerson J.B."/>
            <person name="Anantharaman K."/>
            <person name="Thomas B.C."/>
            <person name="Malmstrom R."/>
            <person name="Stieglmeier M."/>
            <person name="Klingl A."/>
            <person name="Woyke T."/>
            <person name="Ryan C.M."/>
            <person name="Banfield J.F."/>
        </authorList>
    </citation>
    <scope>NUCLEOTIDE SEQUENCE [LARGE SCALE GENOMIC DNA]</scope>
</reference>
<evidence type="ECO:0000256" key="1">
    <source>
        <dbReference type="ARBA" id="ARBA00006611"/>
    </source>
</evidence>
<sequence>MDMNAILKAALEKGASDIHISAGSPPMLRISGELLPFGDKPLTFEETRSLVYSILTSDQAKKFENEYELDLSYGMPNGRFRVNVYMDSGGIAAALRAIPALIPTMEEIEMPEAAFRLARLPRGLVLVTGPTGSGKSTSLAAMLNLINLERNCHIITIEDPIEFIYQRRKAIINQRELTIHTKTFASALKYALREDPDVLLVGEMRDLETIAAALTLAETGHLIFSTLHTIDAAQTVDRIIDVFPPYQQQQIRAQLSMALEGVLSQQLLSKVGGGRVAAREVMLINPAIANLIREGKTHQIYSAIQTSTQAGMKTMEQAIKDLYDKGFISYDEGISKSSNPDELRRLIR</sequence>